<dbReference type="EMBL" id="CM037155">
    <property type="protein sequence ID" value="KAH7847319.1"/>
    <property type="molecule type" value="Genomic_DNA"/>
</dbReference>
<evidence type="ECO:0000313" key="1">
    <source>
        <dbReference type="EMBL" id="KAH7847319.1"/>
    </source>
</evidence>
<protein>
    <submittedName>
        <fullName evidence="1">Uncharacterized protein</fullName>
    </submittedName>
</protein>
<comment type="caution">
    <text evidence="1">The sequence shown here is derived from an EMBL/GenBank/DDBJ whole genome shotgun (WGS) entry which is preliminary data.</text>
</comment>
<organism evidence="1 2">
    <name type="scientific">Vaccinium darrowii</name>
    <dbReference type="NCBI Taxonomy" id="229202"/>
    <lineage>
        <taxon>Eukaryota</taxon>
        <taxon>Viridiplantae</taxon>
        <taxon>Streptophyta</taxon>
        <taxon>Embryophyta</taxon>
        <taxon>Tracheophyta</taxon>
        <taxon>Spermatophyta</taxon>
        <taxon>Magnoliopsida</taxon>
        <taxon>eudicotyledons</taxon>
        <taxon>Gunneridae</taxon>
        <taxon>Pentapetalae</taxon>
        <taxon>asterids</taxon>
        <taxon>Ericales</taxon>
        <taxon>Ericaceae</taxon>
        <taxon>Vaccinioideae</taxon>
        <taxon>Vaccinieae</taxon>
        <taxon>Vaccinium</taxon>
    </lineage>
</organism>
<dbReference type="Proteomes" id="UP000828048">
    <property type="component" value="Chromosome 5"/>
</dbReference>
<accession>A0ACB7Y2B7</accession>
<reference evidence="1 2" key="1">
    <citation type="journal article" date="2021" name="Hortic Res">
        <title>High-quality reference genome and annotation aids understanding of berry development for evergreen blueberry (Vaccinium darrowii).</title>
        <authorList>
            <person name="Yu J."/>
            <person name="Hulse-Kemp A.M."/>
            <person name="Babiker E."/>
            <person name="Staton M."/>
        </authorList>
    </citation>
    <scope>NUCLEOTIDE SEQUENCE [LARGE SCALE GENOMIC DNA]</scope>
    <source>
        <strain evidence="2">cv. NJ 8807/NJ 8810</strain>
        <tissue evidence="1">Young leaf</tissue>
    </source>
</reference>
<sequence>MFASKPTIGVLFRVSRPTKYRHSTNDAFKKRIPTTMSQEPSDRRVVEDSLLRSPNYQKTPFFNFSLKLRWKSRRFSPNTKSGLIAHKKFCLLLASPQPNSSSSWDVNRATLPKFT</sequence>
<proteinExistence type="predicted"/>
<keyword evidence="2" id="KW-1185">Reference proteome</keyword>
<gene>
    <name evidence="1" type="ORF">Vadar_024704</name>
</gene>
<evidence type="ECO:0000313" key="2">
    <source>
        <dbReference type="Proteomes" id="UP000828048"/>
    </source>
</evidence>
<name>A0ACB7Y2B7_9ERIC</name>